<sequence>MSFNNQPAHIDTLLAQINTSVNQTAVNQLLKNLPKDTKESQLCGFLSNGTDPLITLDPRTSGFAVLYILSARLSASFSTVPPPPWQVVEMYCDTFNAEQARLAADRISRLAKGMVRLAQHLGNQSLAIRPLSRLVALYPHSPSYLTTIHPTFVLTCVTTRNFLQALPILEHPITEIDTTLCPDLHFTDNLVYHYTGGIALAALGRWKAAEEFFEICVTSPGTFPAALQMEALKKMRLVQLIATGEVPPLPKYTSPHLGRLFKASPYNALANAYPANPEALREIYEKEKSTFSQERNLGLVEQAIMRAPRWVLKKLTATYVTLHLSDIGRAINIDSEDAVRGLLLSMIEDGDITAQISADGTVSFSDPPAQFTKAQVDEVLRNAQTQTALLAHLEQEMAKSKEYLTKAVKATKSGDSAWAPTAEEEVFANLGANWDENVYS</sequence>
<comment type="subcellular location">
    <subcellularLocation>
        <location evidence="2">Cytoplasm</location>
    </subcellularLocation>
    <subcellularLocation>
        <location evidence="1">Nucleus</location>
    </subcellularLocation>
</comment>
<gene>
    <name evidence="10" type="ORF">D9619_011351</name>
</gene>
<feature type="domain" description="COP9 signalosome complex subunit 3 N-terminal helical repeats" evidence="9">
    <location>
        <begin position="45"/>
        <end position="255"/>
    </location>
</feature>
<dbReference type="GO" id="GO:0008180">
    <property type="term" value="C:COP9 signalosome"/>
    <property type="evidence" value="ECO:0007669"/>
    <property type="project" value="UniProtKB-KW"/>
</dbReference>
<dbReference type="Pfam" id="PF22788">
    <property type="entry name" value="COP9_hel_rpt"/>
    <property type="match status" value="1"/>
</dbReference>
<organism evidence="10 11">
    <name type="scientific">Psilocybe cf. subviscida</name>
    <dbReference type="NCBI Taxonomy" id="2480587"/>
    <lineage>
        <taxon>Eukaryota</taxon>
        <taxon>Fungi</taxon>
        <taxon>Dikarya</taxon>
        <taxon>Basidiomycota</taxon>
        <taxon>Agaricomycotina</taxon>
        <taxon>Agaricomycetes</taxon>
        <taxon>Agaricomycetidae</taxon>
        <taxon>Agaricales</taxon>
        <taxon>Agaricineae</taxon>
        <taxon>Strophariaceae</taxon>
        <taxon>Psilocybe</taxon>
    </lineage>
</organism>
<feature type="domain" description="PCI" evidence="8">
    <location>
        <begin position="294"/>
        <end position="365"/>
    </location>
</feature>
<evidence type="ECO:0000259" key="8">
    <source>
        <dbReference type="Pfam" id="PF01399"/>
    </source>
</evidence>
<dbReference type="AlphaFoldDB" id="A0A8H5F5V7"/>
<dbReference type="PANTHER" id="PTHR10758:SF1">
    <property type="entry name" value="COP9 SIGNALOSOME COMPLEX SUBUNIT 3"/>
    <property type="match status" value="1"/>
</dbReference>
<dbReference type="InterPro" id="IPR000717">
    <property type="entry name" value="PCI_dom"/>
</dbReference>
<evidence type="ECO:0000256" key="3">
    <source>
        <dbReference type="ARBA" id="ARBA00007084"/>
    </source>
</evidence>
<comment type="similarity">
    <text evidence="3">Belongs to the CSN3 family.</text>
</comment>
<proteinExistence type="inferred from homology"/>
<dbReference type="OrthoDB" id="29061at2759"/>
<keyword evidence="11" id="KW-1185">Reference proteome</keyword>
<evidence type="ECO:0000313" key="10">
    <source>
        <dbReference type="EMBL" id="KAF5324373.1"/>
    </source>
</evidence>
<dbReference type="GO" id="GO:0005737">
    <property type="term" value="C:cytoplasm"/>
    <property type="evidence" value="ECO:0007669"/>
    <property type="project" value="UniProtKB-SubCell"/>
</dbReference>
<name>A0A8H5F5V7_9AGAR</name>
<dbReference type="InterPro" id="IPR055089">
    <property type="entry name" value="COP9_N"/>
</dbReference>
<dbReference type="Proteomes" id="UP000567179">
    <property type="component" value="Unassembled WGS sequence"/>
</dbReference>
<dbReference type="GO" id="GO:0006511">
    <property type="term" value="P:ubiquitin-dependent protein catabolic process"/>
    <property type="evidence" value="ECO:0007669"/>
    <property type="project" value="TreeGrafter"/>
</dbReference>
<protein>
    <recommendedName>
        <fullName evidence="4">COP9 signalosome complex subunit 3</fullName>
    </recommendedName>
</protein>
<dbReference type="Pfam" id="PF01399">
    <property type="entry name" value="PCI"/>
    <property type="match status" value="1"/>
</dbReference>
<reference evidence="10 11" key="1">
    <citation type="journal article" date="2020" name="ISME J.">
        <title>Uncovering the hidden diversity of litter-decomposition mechanisms in mushroom-forming fungi.</title>
        <authorList>
            <person name="Floudas D."/>
            <person name="Bentzer J."/>
            <person name="Ahren D."/>
            <person name="Johansson T."/>
            <person name="Persson P."/>
            <person name="Tunlid A."/>
        </authorList>
    </citation>
    <scope>NUCLEOTIDE SEQUENCE [LARGE SCALE GENOMIC DNA]</scope>
    <source>
        <strain evidence="10 11">CBS 101986</strain>
    </source>
</reference>
<dbReference type="InterPro" id="IPR050756">
    <property type="entry name" value="CSN3"/>
</dbReference>
<evidence type="ECO:0000259" key="9">
    <source>
        <dbReference type="Pfam" id="PF22788"/>
    </source>
</evidence>
<dbReference type="EMBL" id="JAACJJ010000016">
    <property type="protein sequence ID" value="KAF5324373.1"/>
    <property type="molecule type" value="Genomic_DNA"/>
</dbReference>
<keyword evidence="7" id="KW-0539">Nucleus</keyword>
<evidence type="ECO:0000256" key="6">
    <source>
        <dbReference type="ARBA" id="ARBA00022790"/>
    </source>
</evidence>
<keyword evidence="6" id="KW-0736">Signalosome</keyword>
<evidence type="ECO:0000256" key="4">
    <source>
        <dbReference type="ARBA" id="ARBA00014878"/>
    </source>
</evidence>
<accession>A0A8H5F5V7</accession>
<keyword evidence="5" id="KW-0963">Cytoplasm</keyword>
<evidence type="ECO:0000313" key="11">
    <source>
        <dbReference type="Proteomes" id="UP000567179"/>
    </source>
</evidence>
<evidence type="ECO:0000256" key="2">
    <source>
        <dbReference type="ARBA" id="ARBA00004496"/>
    </source>
</evidence>
<comment type="caution">
    <text evidence="10">The sequence shown here is derived from an EMBL/GenBank/DDBJ whole genome shotgun (WGS) entry which is preliminary data.</text>
</comment>
<evidence type="ECO:0000256" key="5">
    <source>
        <dbReference type="ARBA" id="ARBA00022490"/>
    </source>
</evidence>
<evidence type="ECO:0000256" key="1">
    <source>
        <dbReference type="ARBA" id="ARBA00004123"/>
    </source>
</evidence>
<evidence type="ECO:0000256" key="7">
    <source>
        <dbReference type="ARBA" id="ARBA00023242"/>
    </source>
</evidence>
<dbReference type="PANTHER" id="PTHR10758">
    <property type="entry name" value="26S PROTEASOME NON-ATPASE REGULATORY SUBUNIT 3/COP9 SIGNALOSOME COMPLEX SUBUNIT 3"/>
    <property type="match status" value="1"/>
</dbReference>